<dbReference type="GO" id="GO:0006654">
    <property type="term" value="P:phosphatidic acid biosynthetic process"/>
    <property type="evidence" value="ECO:0007669"/>
    <property type="project" value="TreeGrafter"/>
</dbReference>
<name>A0A1I6PTH6_9FLAO</name>
<dbReference type="AlphaFoldDB" id="A0A1I6PTH6"/>
<dbReference type="CDD" id="cd07989">
    <property type="entry name" value="LPLAT_AGPAT-like"/>
    <property type="match status" value="1"/>
</dbReference>
<evidence type="ECO:0000256" key="3">
    <source>
        <dbReference type="ARBA" id="ARBA00023315"/>
    </source>
</evidence>
<dbReference type="PANTHER" id="PTHR10434:SF11">
    <property type="entry name" value="1-ACYL-SN-GLYCEROL-3-PHOSPHATE ACYLTRANSFERASE"/>
    <property type="match status" value="1"/>
</dbReference>
<dbReference type="PANTHER" id="PTHR10434">
    <property type="entry name" value="1-ACYL-SN-GLYCEROL-3-PHOSPHATE ACYLTRANSFERASE"/>
    <property type="match status" value="1"/>
</dbReference>
<evidence type="ECO:0000256" key="1">
    <source>
        <dbReference type="ARBA" id="ARBA00005189"/>
    </source>
</evidence>
<dbReference type="OrthoDB" id="9803035at2"/>
<dbReference type="SMART" id="SM00563">
    <property type="entry name" value="PlsC"/>
    <property type="match status" value="1"/>
</dbReference>
<keyword evidence="7" id="KW-1185">Reference proteome</keyword>
<proteinExistence type="predicted"/>
<evidence type="ECO:0000256" key="2">
    <source>
        <dbReference type="ARBA" id="ARBA00022679"/>
    </source>
</evidence>
<keyword evidence="4" id="KW-0812">Transmembrane</keyword>
<evidence type="ECO:0000313" key="7">
    <source>
        <dbReference type="Proteomes" id="UP000199312"/>
    </source>
</evidence>
<dbReference type="STRING" id="593133.SAMN04488006_1347"/>
<dbReference type="GO" id="GO:0003841">
    <property type="term" value="F:1-acylglycerol-3-phosphate O-acyltransferase activity"/>
    <property type="evidence" value="ECO:0007669"/>
    <property type="project" value="TreeGrafter"/>
</dbReference>
<keyword evidence="3 6" id="KW-0012">Acyltransferase</keyword>
<protein>
    <submittedName>
        <fullName evidence="6">1-acyl-sn-glycerol-3-phosphate acyltransferase</fullName>
    </submittedName>
</protein>
<evidence type="ECO:0000259" key="5">
    <source>
        <dbReference type="SMART" id="SM00563"/>
    </source>
</evidence>
<dbReference type="SUPFAM" id="SSF69593">
    <property type="entry name" value="Glycerol-3-phosphate (1)-acyltransferase"/>
    <property type="match status" value="1"/>
</dbReference>
<evidence type="ECO:0000256" key="4">
    <source>
        <dbReference type="SAM" id="Phobius"/>
    </source>
</evidence>
<evidence type="ECO:0000313" key="6">
    <source>
        <dbReference type="EMBL" id="SFS43513.1"/>
    </source>
</evidence>
<dbReference type="Proteomes" id="UP000199312">
    <property type="component" value="Unassembled WGS sequence"/>
</dbReference>
<gene>
    <name evidence="6" type="ORF">SAMN04488006_1347</name>
</gene>
<dbReference type="EMBL" id="FOZP01000002">
    <property type="protein sequence ID" value="SFS43513.1"/>
    <property type="molecule type" value="Genomic_DNA"/>
</dbReference>
<organism evidence="6 7">
    <name type="scientific">Lutibacter maritimus</name>
    <dbReference type="NCBI Taxonomy" id="593133"/>
    <lineage>
        <taxon>Bacteria</taxon>
        <taxon>Pseudomonadati</taxon>
        <taxon>Bacteroidota</taxon>
        <taxon>Flavobacteriia</taxon>
        <taxon>Flavobacteriales</taxon>
        <taxon>Flavobacteriaceae</taxon>
        <taxon>Lutibacter</taxon>
    </lineage>
</organism>
<dbReference type="Pfam" id="PF01553">
    <property type="entry name" value="Acyltransferase"/>
    <property type="match status" value="1"/>
</dbReference>
<reference evidence="7" key="1">
    <citation type="submission" date="2016-10" db="EMBL/GenBank/DDBJ databases">
        <authorList>
            <person name="Varghese N."/>
            <person name="Submissions S."/>
        </authorList>
    </citation>
    <scope>NUCLEOTIDE SEQUENCE [LARGE SCALE GENOMIC DNA]</scope>
    <source>
        <strain evidence="7">DSM 24450</strain>
    </source>
</reference>
<feature type="transmembrane region" description="Helical" evidence="4">
    <location>
        <begin position="7"/>
        <end position="30"/>
    </location>
</feature>
<keyword evidence="4" id="KW-1133">Transmembrane helix</keyword>
<keyword evidence="4" id="KW-0472">Membrane</keyword>
<comment type="pathway">
    <text evidence="1">Lipid metabolism.</text>
</comment>
<keyword evidence="2 6" id="KW-0808">Transferase</keyword>
<feature type="transmembrane region" description="Helical" evidence="4">
    <location>
        <begin position="42"/>
        <end position="59"/>
    </location>
</feature>
<sequence length="243" mass="27869">MKKILSYILSIIFYFFYGTLLLVFHVLQWLGNTFGKYKGHKIAVDLMNCTFTYLLLILGNRVTFINKFKIPKNVPLIIVSNHQSMHDISPMSCYLKKYHPKFISKIELGKGLPSISYNLRHGGSVLIDRKDPRQSLTAIKEFAQYIEKNNYAAVIYPEGTRSKDGVPKRFSENGLKMLTKFAPSAYIIPVTINNCWKVNKHGMFPLGIGINVTFEFHEAIKADSMEFEKLFEKVETTIKNSVV</sequence>
<dbReference type="InterPro" id="IPR002123">
    <property type="entry name" value="Plipid/glycerol_acylTrfase"/>
</dbReference>
<feature type="domain" description="Phospholipid/glycerol acyltransferase" evidence="5">
    <location>
        <begin position="76"/>
        <end position="195"/>
    </location>
</feature>
<accession>A0A1I6PTH6</accession>
<dbReference type="RefSeq" id="WP_090224020.1">
    <property type="nucleotide sequence ID" value="NZ_FOZP01000002.1"/>
</dbReference>